<dbReference type="EMBL" id="UINC01215156">
    <property type="protein sequence ID" value="SVE40714.1"/>
    <property type="molecule type" value="Genomic_DNA"/>
</dbReference>
<sequence>MTLLAVIIAGLPVLGLRPIRLDL</sequence>
<accession>A0A383D8S0</accession>
<gene>
    <name evidence="1" type="ORF">METZ01_LOCUS493568</name>
</gene>
<protein>
    <submittedName>
        <fullName evidence="1">Uncharacterized protein</fullName>
    </submittedName>
</protein>
<proteinExistence type="predicted"/>
<organism evidence="1">
    <name type="scientific">marine metagenome</name>
    <dbReference type="NCBI Taxonomy" id="408172"/>
    <lineage>
        <taxon>unclassified sequences</taxon>
        <taxon>metagenomes</taxon>
        <taxon>ecological metagenomes</taxon>
    </lineage>
</organism>
<reference evidence="1" key="1">
    <citation type="submission" date="2018-05" db="EMBL/GenBank/DDBJ databases">
        <authorList>
            <person name="Lanie J.A."/>
            <person name="Ng W.-L."/>
            <person name="Kazmierczak K.M."/>
            <person name="Andrzejewski T.M."/>
            <person name="Davidsen T.M."/>
            <person name="Wayne K.J."/>
            <person name="Tettelin H."/>
            <person name="Glass J.I."/>
            <person name="Rusch D."/>
            <person name="Podicherti R."/>
            <person name="Tsui H.-C.T."/>
            <person name="Winkler M.E."/>
        </authorList>
    </citation>
    <scope>NUCLEOTIDE SEQUENCE</scope>
</reference>
<name>A0A383D8S0_9ZZZZ</name>
<dbReference type="AlphaFoldDB" id="A0A383D8S0"/>
<evidence type="ECO:0000313" key="1">
    <source>
        <dbReference type="EMBL" id="SVE40714.1"/>
    </source>
</evidence>
<feature type="non-terminal residue" evidence="1">
    <location>
        <position position="23"/>
    </location>
</feature>